<dbReference type="Pfam" id="PF00008">
    <property type="entry name" value="EGF"/>
    <property type="match status" value="1"/>
</dbReference>
<dbReference type="SUPFAM" id="SSF57196">
    <property type="entry name" value="EGF/Laminin"/>
    <property type="match status" value="1"/>
</dbReference>
<dbReference type="Gene3D" id="2.10.25.140">
    <property type="match status" value="1"/>
</dbReference>
<feature type="disulfide bond" evidence="10">
    <location>
        <begin position="312"/>
        <end position="321"/>
    </location>
</feature>
<dbReference type="PROSITE" id="PS01186">
    <property type="entry name" value="EGF_2"/>
    <property type="match status" value="1"/>
</dbReference>
<dbReference type="GO" id="GO:0005509">
    <property type="term" value="F:calcium ion binding"/>
    <property type="evidence" value="ECO:0007669"/>
    <property type="project" value="InterPro"/>
</dbReference>
<sequence length="323" mass="35951">MKIFSWTLFILCFVLKSCTCSGYFEINVVGIENIRGEVSDGTCCASRDHSRIDGTCVNACKTFFKVCLKEYQSPVRFTGSCTFGHYITEILGNSTFRFDGTSENYGSSIKLPFQFSWTMAYTLIVTAWDKGDIFQGDRLIDVSSHSGVILPGDAWHTLTNNGHTATLIYKIRVVCDTNYFNTTCSKYCRPRDDKLGHYTCNGNGDKVCMDGWLGTECDIAICKPGCHAIHGTCDTPGECKCGYGWRGPLCDECSPYPGCQHGTCRNSPWTCDCDLNWGGILCDKDLNKCRYHPCKNNGLCMNSEPDNYTCHCSLGYAGRNCQI</sequence>
<dbReference type="Pfam" id="PF21700">
    <property type="entry name" value="EGF_DL_JAG"/>
    <property type="match status" value="1"/>
</dbReference>
<feature type="chain" id="PRO_5039425438" description="Delta-like protein" evidence="13">
    <location>
        <begin position="21"/>
        <end position="323"/>
    </location>
</feature>
<feature type="disulfide bond" evidence="10">
    <location>
        <begin position="241"/>
        <end position="250"/>
    </location>
</feature>
<dbReference type="GO" id="GO:0016020">
    <property type="term" value="C:membrane"/>
    <property type="evidence" value="ECO:0007669"/>
    <property type="project" value="UniProtKB-SubCell"/>
</dbReference>
<dbReference type="SMART" id="SM00179">
    <property type="entry name" value="EGF_CA"/>
    <property type="match status" value="1"/>
</dbReference>
<feature type="disulfide bond" evidence="11">
    <location>
        <begin position="175"/>
        <end position="184"/>
    </location>
</feature>
<proteinExistence type="predicted"/>
<dbReference type="GO" id="GO:0007219">
    <property type="term" value="P:Notch signaling pathway"/>
    <property type="evidence" value="ECO:0007669"/>
    <property type="project" value="InterPro"/>
</dbReference>
<evidence type="ECO:0000256" key="8">
    <source>
        <dbReference type="ARBA" id="ARBA00023157"/>
    </source>
</evidence>
<evidence type="ECO:0000259" key="15">
    <source>
        <dbReference type="PROSITE" id="PS51051"/>
    </source>
</evidence>
<comment type="subcellular location">
    <subcellularLocation>
        <location evidence="1 12">Membrane</location>
        <topology evidence="1 12">Single-pass type I membrane protein</topology>
    </subcellularLocation>
</comment>
<dbReference type="FunFam" id="2.10.25.10:FF:000018">
    <property type="entry name" value="Delta-like 1"/>
    <property type="match status" value="1"/>
</dbReference>
<reference evidence="16" key="2">
    <citation type="submission" date="2020-11" db="EMBL/GenBank/DDBJ databases">
        <authorList>
            <person name="McCartney M.A."/>
            <person name="Auch B."/>
            <person name="Kono T."/>
            <person name="Mallez S."/>
            <person name="Becker A."/>
            <person name="Gohl D.M."/>
            <person name="Silverstein K.A.T."/>
            <person name="Koren S."/>
            <person name="Bechman K.B."/>
            <person name="Herman A."/>
            <person name="Abrahante J.E."/>
            <person name="Garbe J."/>
        </authorList>
    </citation>
    <scope>NUCLEOTIDE SEQUENCE</scope>
    <source>
        <strain evidence="16">Duluth1</strain>
        <tissue evidence="16">Whole animal</tissue>
    </source>
</reference>
<keyword evidence="7 12" id="KW-0472">Membrane</keyword>
<evidence type="ECO:0000256" key="6">
    <source>
        <dbReference type="ARBA" id="ARBA00022989"/>
    </source>
</evidence>
<evidence type="ECO:0000256" key="3">
    <source>
        <dbReference type="ARBA" id="ARBA00022536"/>
    </source>
</evidence>
<organism evidence="16 17">
    <name type="scientific">Dreissena polymorpha</name>
    <name type="common">Zebra mussel</name>
    <name type="synonym">Mytilus polymorpha</name>
    <dbReference type="NCBI Taxonomy" id="45954"/>
    <lineage>
        <taxon>Eukaryota</taxon>
        <taxon>Metazoa</taxon>
        <taxon>Spiralia</taxon>
        <taxon>Lophotrochozoa</taxon>
        <taxon>Mollusca</taxon>
        <taxon>Bivalvia</taxon>
        <taxon>Autobranchia</taxon>
        <taxon>Heteroconchia</taxon>
        <taxon>Euheterodonta</taxon>
        <taxon>Imparidentia</taxon>
        <taxon>Neoheterodontei</taxon>
        <taxon>Myida</taxon>
        <taxon>Dreissenoidea</taxon>
        <taxon>Dreissenidae</taxon>
        <taxon>Dreissena</taxon>
    </lineage>
</organism>
<keyword evidence="5 12" id="KW-0677">Repeat</keyword>
<feature type="disulfide bond" evidence="11">
    <location>
        <begin position="188"/>
        <end position="200"/>
    </location>
</feature>
<gene>
    <name evidence="16" type="ORF">DPMN_101513</name>
</gene>
<protein>
    <recommendedName>
        <fullName evidence="12">Delta-like protein</fullName>
    </recommendedName>
</protein>
<dbReference type="Gene3D" id="2.60.40.3510">
    <property type="match status" value="1"/>
</dbReference>
<keyword evidence="4 12" id="KW-0812">Transmembrane</keyword>
<comment type="caution">
    <text evidence="16">The sequence shown here is derived from an EMBL/GenBank/DDBJ whole genome shotgun (WGS) entry which is preliminary data.</text>
</comment>
<dbReference type="PROSITE" id="PS50026">
    <property type="entry name" value="EGF_3"/>
    <property type="match status" value="2"/>
</dbReference>
<keyword evidence="9" id="KW-0325">Glycoprotein</keyword>
<evidence type="ECO:0000256" key="2">
    <source>
        <dbReference type="ARBA" id="ARBA00022473"/>
    </source>
</evidence>
<evidence type="ECO:0000256" key="4">
    <source>
        <dbReference type="ARBA" id="ARBA00022692"/>
    </source>
</evidence>
<evidence type="ECO:0000256" key="5">
    <source>
        <dbReference type="ARBA" id="ARBA00022737"/>
    </source>
</evidence>
<dbReference type="CDD" id="cd00054">
    <property type="entry name" value="EGF_CA"/>
    <property type="match status" value="1"/>
</dbReference>
<evidence type="ECO:0000256" key="7">
    <source>
        <dbReference type="ARBA" id="ARBA00023136"/>
    </source>
</evidence>
<evidence type="ECO:0000256" key="1">
    <source>
        <dbReference type="ARBA" id="ARBA00004479"/>
    </source>
</evidence>
<evidence type="ECO:0000313" key="16">
    <source>
        <dbReference type="EMBL" id="KAH3858871.1"/>
    </source>
</evidence>
<keyword evidence="8 10" id="KW-1015">Disulfide bond</keyword>
<keyword evidence="6 12" id="KW-1133">Transmembrane helix</keyword>
<reference evidence="16" key="1">
    <citation type="journal article" date="2019" name="bioRxiv">
        <title>The Genome of the Zebra Mussel, Dreissena polymorpha: A Resource for Invasive Species Research.</title>
        <authorList>
            <person name="McCartney M.A."/>
            <person name="Auch B."/>
            <person name="Kono T."/>
            <person name="Mallez S."/>
            <person name="Zhang Y."/>
            <person name="Obille A."/>
            <person name="Becker A."/>
            <person name="Abrahante J.E."/>
            <person name="Garbe J."/>
            <person name="Badalamenti J.P."/>
            <person name="Herman A."/>
            <person name="Mangelson H."/>
            <person name="Liachko I."/>
            <person name="Sullivan S."/>
            <person name="Sone E.D."/>
            <person name="Koren S."/>
            <person name="Silverstein K.A.T."/>
            <person name="Beckman K.B."/>
            <person name="Gohl D.M."/>
        </authorList>
    </citation>
    <scope>NUCLEOTIDE SEQUENCE</scope>
    <source>
        <strain evidence="16">Duluth1</strain>
        <tissue evidence="16">Whole animal</tissue>
    </source>
</reference>
<name>A0A9D4R8E3_DREPO</name>
<accession>A0A9D4R8E3</accession>
<dbReference type="InterPro" id="IPR001881">
    <property type="entry name" value="EGF-like_Ca-bd_dom"/>
</dbReference>
<dbReference type="PROSITE" id="PS00022">
    <property type="entry name" value="EGF_1"/>
    <property type="match status" value="3"/>
</dbReference>
<keyword evidence="3 10" id="KW-0245">EGF-like domain</keyword>
<evidence type="ECO:0000313" key="17">
    <source>
        <dbReference type="Proteomes" id="UP000828390"/>
    </source>
</evidence>
<evidence type="ECO:0000256" key="9">
    <source>
        <dbReference type="ARBA" id="ARBA00023180"/>
    </source>
</evidence>
<feature type="domain" description="EGF-like" evidence="14">
    <location>
        <begin position="218"/>
        <end position="251"/>
    </location>
</feature>
<comment type="function">
    <text evidence="12">Putative Notch ligand involved in the mediation of Notch signaling.</text>
</comment>
<dbReference type="Proteomes" id="UP000828390">
    <property type="component" value="Unassembled WGS sequence"/>
</dbReference>
<dbReference type="Pfam" id="PF01414">
    <property type="entry name" value="DSL"/>
    <property type="match status" value="1"/>
</dbReference>
<dbReference type="InterPro" id="IPR001774">
    <property type="entry name" value="DSL"/>
</dbReference>
<dbReference type="InterPro" id="IPR000742">
    <property type="entry name" value="EGF"/>
</dbReference>
<evidence type="ECO:0000256" key="11">
    <source>
        <dbReference type="PROSITE-ProRule" id="PRU00377"/>
    </source>
</evidence>
<comment type="caution">
    <text evidence="10">Lacks conserved residue(s) required for the propagation of feature annotation.</text>
</comment>
<feature type="non-terminal residue" evidence="16">
    <location>
        <position position="1"/>
    </location>
</feature>
<dbReference type="SMART" id="SM00181">
    <property type="entry name" value="EGF"/>
    <property type="match status" value="3"/>
</dbReference>
<dbReference type="FunFam" id="2.10.25.10:FF:000294">
    <property type="entry name" value="Delta-like protein"/>
    <property type="match status" value="1"/>
</dbReference>
<dbReference type="Pfam" id="PF07657">
    <property type="entry name" value="MNNL"/>
    <property type="match status" value="1"/>
</dbReference>
<evidence type="ECO:0000256" key="12">
    <source>
        <dbReference type="RuleBase" id="RU280815"/>
    </source>
</evidence>
<keyword evidence="17" id="KW-1185">Reference proteome</keyword>
<dbReference type="InterPro" id="IPR052108">
    <property type="entry name" value="MEGF/SIB"/>
</dbReference>
<keyword evidence="2 12" id="KW-0217">Developmental protein</keyword>
<dbReference type="AlphaFoldDB" id="A0A9D4R8E3"/>
<keyword evidence="12 13" id="KW-0732">Signal</keyword>
<dbReference type="SMART" id="SM00051">
    <property type="entry name" value="DSL"/>
    <property type="match status" value="1"/>
</dbReference>
<evidence type="ECO:0000256" key="13">
    <source>
        <dbReference type="SAM" id="SignalP"/>
    </source>
</evidence>
<dbReference type="PANTHER" id="PTHR24035">
    <property type="entry name" value="MULTIPLE EPIDERMAL GROWTH FACTOR-LIKE DOMAINS PROTEIN"/>
    <property type="match status" value="1"/>
</dbReference>
<feature type="domain" description="EGF-like" evidence="14">
    <location>
        <begin position="285"/>
        <end position="322"/>
    </location>
</feature>
<dbReference type="PANTHER" id="PTHR24035:SF109">
    <property type="entry name" value="PROTEIN DRAPER"/>
    <property type="match status" value="1"/>
</dbReference>
<dbReference type="Gene3D" id="2.10.25.10">
    <property type="entry name" value="Laminin"/>
    <property type="match status" value="2"/>
</dbReference>
<dbReference type="GO" id="GO:0032502">
    <property type="term" value="P:developmental process"/>
    <property type="evidence" value="ECO:0007669"/>
    <property type="project" value="UniProtKB-ARBA"/>
</dbReference>
<dbReference type="PROSITE" id="PS51051">
    <property type="entry name" value="DSL"/>
    <property type="match status" value="1"/>
</dbReference>
<evidence type="ECO:0000259" key="14">
    <source>
        <dbReference type="PROSITE" id="PS50026"/>
    </source>
</evidence>
<feature type="domain" description="DSL" evidence="15">
    <location>
        <begin position="173"/>
        <end position="217"/>
    </location>
</feature>
<dbReference type="FunFam" id="2.10.25.140:FF:000001">
    <property type="entry name" value="Delta-like protein"/>
    <property type="match status" value="1"/>
</dbReference>
<dbReference type="InterPro" id="IPR011651">
    <property type="entry name" value="Notch_ligand_N"/>
</dbReference>
<feature type="disulfide bond" evidence="11">
    <location>
        <begin position="208"/>
        <end position="217"/>
    </location>
</feature>
<feature type="signal peptide" evidence="13">
    <location>
        <begin position="1"/>
        <end position="20"/>
    </location>
</feature>
<evidence type="ECO:0000256" key="10">
    <source>
        <dbReference type="PROSITE-ProRule" id="PRU00076"/>
    </source>
</evidence>
<dbReference type="EMBL" id="JAIWYP010000003">
    <property type="protein sequence ID" value="KAH3858871.1"/>
    <property type="molecule type" value="Genomic_DNA"/>
</dbReference>